<gene>
    <name evidence="3" type="ORF">GCM10011385_02600</name>
</gene>
<dbReference type="EMBL" id="BMIF01000001">
    <property type="protein sequence ID" value="GGA52738.1"/>
    <property type="molecule type" value="Genomic_DNA"/>
</dbReference>
<sequence>MTLAIAGAVAVAGPAAAAEWKCYTYQAAPASPVNAGLKKMAEKLKEITNGEVNMTCNVGGSLPIDANSIAPAISDGVLDFGSSSTVSGYVPLASVGILPGMFSSNADYDENGWPFLKPMIEAEFDKRNIKVFGVYHYPPQVILGSKKAPPLNSFSDLKGRTIRVSNPEVAELAKAIGAIPVTLPTPDVSAALQRGTVEYVVTAYAAGGRLWRDFFGSGTQDAVYVTVSYILMNKDRWESLTSEQQSQFQEFVDETRKWIISSQEEDNSVAMNEFQEKDGWVISPANPDSLAQIREIMSPVWDQWAKERGPEAEDILQKLKAHLGHK</sequence>
<dbReference type="InterPro" id="IPR018389">
    <property type="entry name" value="DctP_fam"/>
</dbReference>
<protein>
    <recommendedName>
        <fullName evidence="5">C4-dicarboxylate ABC transporter substrate-binding protein</fullName>
    </recommendedName>
</protein>
<dbReference type="GO" id="GO:0055085">
    <property type="term" value="P:transmembrane transport"/>
    <property type="evidence" value="ECO:0007669"/>
    <property type="project" value="InterPro"/>
</dbReference>
<feature type="chain" id="PRO_5037664046" description="C4-dicarboxylate ABC transporter substrate-binding protein" evidence="2">
    <location>
        <begin position="18"/>
        <end position="326"/>
    </location>
</feature>
<evidence type="ECO:0000313" key="3">
    <source>
        <dbReference type="EMBL" id="GGA52738.1"/>
    </source>
</evidence>
<evidence type="ECO:0008006" key="5">
    <source>
        <dbReference type="Google" id="ProtNLM"/>
    </source>
</evidence>
<evidence type="ECO:0000256" key="1">
    <source>
        <dbReference type="ARBA" id="ARBA00022729"/>
    </source>
</evidence>
<name>A0A916RDX8_9HYPH</name>
<keyword evidence="1 2" id="KW-0732">Signal</keyword>
<reference evidence="3" key="1">
    <citation type="journal article" date="2014" name="Int. J. Syst. Evol. Microbiol.">
        <title>Complete genome sequence of Corynebacterium casei LMG S-19264T (=DSM 44701T), isolated from a smear-ripened cheese.</title>
        <authorList>
            <consortium name="US DOE Joint Genome Institute (JGI-PGF)"/>
            <person name="Walter F."/>
            <person name="Albersmeier A."/>
            <person name="Kalinowski J."/>
            <person name="Ruckert C."/>
        </authorList>
    </citation>
    <scope>NUCLEOTIDE SEQUENCE</scope>
    <source>
        <strain evidence="3">CGMCC 1.15320</strain>
    </source>
</reference>
<dbReference type="InterPro" id="IPR038404">
    <property type="entry name" value="TRAP_DctP_sf"/>
</dbReference>
<evidence type="ECO:0000313" key="4">
    <source>
        <dbReference type="Proteomes" id="UP000636264"/>
    </source>
</evidence>
<dbReference type="Proteomes" id="UP000636264">
    <property type="component" value="Unassembled WGS sequence"/>
</dbReference>
<dbReference type="Pfam" id="PF03480">
    <property type="entry name" value="DctP"/>
    <property type="match status" value="1"/>
</dbReference>
<keyword evidence="4" id="KW-1185">Reference proteome</keyword>
<feature type="signal peptide" evidence="2">
    <location>
        <begin position="1"/>
        <end position="17"/>
    </location>
</feature>
<evidence type="ECO:0000256" key="2">
    <source>
        <dbReference type="SAM" id="SignalP"/>
    </source>
</evidence>
<proteinExistence type="predicted"/>
<dbReference type="NCBIfam" id="NF037995">
    <property type="entry name" value="TRAP_S1"/>
    <property type="match status" value="1"/>
</dbReference>
<reference evidence="3" key="2">
    <citation type="submission" date="2020-09" db="EMBL/GenBank/DDBJ databases">
        <authorList>
            <person name="Sun Q."/>
            <person name="Zhou Y."/>
        </authorList>
    </citation>
    <scope>NUCLEOTIDE SEQUENCE</scope>
    <source>
        <strain evidence="3">CGMCC 1.15320</strain>
    </source>
</reference>
<comment type="caution">
    <text evidence="3">The sequence shown here is derived from an EMBL/GenBank/DDBJ whole genome shotgun (WGS) entry which is preliminary data.</text>
</comment>
<dbReference type="PANTHER" id="PTHR33376">
    <property type="match status" value="1"/>
</dbReference>
<dbReference type="Gene3D" id="3.40.190.170">
    <property type="entry name" value="Bacterial extracellular solute-binding protein, family 7"/>
    <property type="match status" value="1"/>
</dbReference>
<dbReference type="PANTHER" id="PTHR33376:SF4">
    <property type="entry name" value="SIALIC ACID-BINDING PERIPLASMIC PROTEIN SIAP"/>
    <property type="match status" value="1"/>
</dbReference>
<accession>A0A916RDX8</accession>
<dbReference type="SUPFAM" id="SSF53850">
    <property type="entry name" value="Periplasmic binding protein-like II"/>
    <property type="match status" value="1"/>
</dbReference>
<dbReference type="AlphaFoldDB" id="A0A916RDX8"/>
<organism evidence="3 4">
    <name type="scientific">Nitratireductor aestuarii</name>
    <dbReference type="NCBI Taxonomy" id="1735103"/>
    <lineage>
        <taxon>Bacteria</taxon>
        <taxon>Pseudomonadati</taxon>
        <taxon>Pseudomonadota</taxon>
        <taxon>Alphaproteobacteria</taxon>
        <taxon>Hyphomicrobiales</taxon>
        <taxon>Phyllobacteriaceae</taxon>
        <taxon>Nitratireductor</taxon>
    </lineage>
</organism>